<gene>
    <name evidence="1" type="ORF">EV685_3204</name>
</gene>
<dbReference type="AlphaFoldDB" id="A0A4Q7LEL3"/>
<protein>
    <recommendedName>
        <fullName evidence="3">DUF721 domain-containing protein</fullName>
    </recommendedName>
</protein>
<dbReference type="EMBL" id="SGWV01000011">
    <property type="protein sequence ID" value="RZS52017.1"/>
    <property type="molecule type" value="Genomic_DNA"/>
</dbReference>
<dbReference type="Proteomes" id="UP000293433">
    <property type="component" value="Unassembled WGS sequence"/>
</dbReference>
<sequence>MGQALARCEPLLNLQRRLAEADARMKVIRPLLPSGMWVSVSSGPSEADGSGWTLLAANPGVAAKLRQLLPRFEAALQDRGLQASPIRIRVQSTRRA</sequence>
<evidence type="ECO:0008006" key="3">
    <source>
        <dbReference type="Google" id="ProtNLM"/>
    </source>
</evidence>
<comment type="caution">
    <text evidence="1">The sequence shown here is derived from an EMBL/GenBank/DDBJ whole genome shotgun (WGS) entry which is preliminary data.</text>
</comment>
<name>A0A4Q7LEL3_9BURK</name>
<organism evidence="1 2">
    <name type="scientific">Sphaerotilus mobilis</name>
    <dbReference type="NCBI Taxonomy" id="47994"/>
    <lineage>
        <taxon>Bacteria</taxon>
        <taxon>Pseudomonadati</taxon>
        <taxon>Pseudomonadota</taxon>
        <taxon>Betaproteobacteria</taxon>
        <taxon>Burkholderiales</taxon>
        <taxon>Sphaerotilaceae</taxon>
        <taxon>Sphaerotilus</taxon>
    </lineage>
</organism>
<accession>A0A4Q7LEL3</accession>
<evidence type="ECO:0000313" key="1">
    <source>
        <dbReference type="EMBL" id="RZS52017.1"/>
    </source>
</evidence>
<evidence type="ECO:0000313" key="2">
    <source>
        <dbReference type="Proteomes" id="UP000293433"/>
    </source>
</evidence>
<proteinExistence type="predicted"/>
<reference evidence="1 2" key="1">
    <citation type="submission" date="2019-02" db="EMBL/GenBank/DDBJ databases">
        <title>Genomic Encyclopedia of Type Strains, Phase IV (KMG-IV): sequencing the most valuable type-strain genomes for metagenomic binning, comparative biology and taxonomic classification.</title>
        <authorList>
            <person name="Goeker M."/>
        </authorList>
    </citation>
    <scope>NUCLEOTIDE SEQUENCE [LARGE SCALE GENOMIC DNA]</scope>
    <source>
        <strain evidence="1 2">DSM 10617</strain>
    </source>
</reference>
<keyword evidence="2" id="KW-1185">Reference proteome</keyword>